<evidence type="ECO:0000313" key="1">
    <source>
        <dbReference type="EMBL" id="GGD44753.1"/>
    </source>
</evidence>
<evidence type="ECO:0000313" key="2">
    <source>
        <dbReference type="Proteomes" id="UP000598997"/>
    </source>
</evidence>
<proteinExistence type="predicted"/>
<organism evidence="1 2">
    <name type="scientific">Croceicoccus pelagius</name>
    <dbReference type="NCBI Taxonomy" id="1703341"/>
    <lineage>
        <taxon>Bacteria</taxon>
        <taxon>Pseudomonadati</taxon>
        <taxon>Pseudomonadota</taxon>
        <taxon>Alphaproteobacteria</taxon>
        <taxon>Sphingomonadales</taxon>
        <taxon>Erythrobacteraceae</taxon>
        <taxon>Croceicoccus</taxon>
    </lineage>
</organism>
<comment type="caution">
    <text evidence="1">The sequence shown here is derived from an EMBL/GenBank/DDBJ whole genome shotgun (WGS) entry which is preliminary data.</text>
</comment>
<keyword evidence="2" id="KW-1185">Reference proteome</keyword>
<protein>
    <submittedName>
        <fullName evidence="1">Uncharacterized protein</fullName>
    </submittedName>
</protein>
<dbReference type="Proteomes" id="UP000598997">
    <property type="component" value="Unassembled WGS sequence"/>
</dbReference>
<dbReference type="EMBL" id="BMIO01000005">
    <property type="protein sequence ID" value="GGD44753.1"/>
    <property type="molecule type" value="Genomic_DNA"/>
</dbReference>
<accession>A0A916YHE6</accession>
<dbReference type="RefSeq" id="WP_066761012.1">
    <property type="nucleotide sequence ID" value="NZ_BMIO01000005.1"/>
</dbReference>
<sequence>MPNSIIKEFKLLFYLLSASKAMSKGDVTHARRRLDSALATLDEQSEYLALALAMDGLLISLEVAFASIDDEDKNLDGSLARFKESLDLVSHSVDADDLYVAEFCRFHLKIDEIFNGSKITFFELQAAEARLLEARDKSTRARHVLRHIMSGFTIEPLREFCVVPKQDDAPKDNFRKGPSPNVTVTFG</sequence>
<reference evidence="1 2" key="1">
    <citation type="journal article" date="2014" name="Int. J. Syst. Evol. Microbiol.">
        <title>Complete genome sequence of Corynebacterium casei LMG S-19264T (=DSM 44701T), isolated from a smear-ripened cheese.</title>
        <authorList>
            <consortium name="US DOE Joint Genome Institute (JGI-PGF)"/>
            <person name="Walter F."/>
            <person name="Albersmeier A."/>
            <person name="Kalinowski J."/>
            <person name="Ruckert C."/>
        </authorList>
    </citation>
    <scope>NUCLEOTIDE SEQUENCE [LARGE SCALE GENOMIC DNA]</scope>
    <source>
        <strain evidence="1 2">CGMCC 1.15358</strain>
    </source>
</reference>
<name>A0A916YHE6_9SPHN</name>
<gene>
    <name evidence="1" type="ORF">GCM10010989_18560</name>
</gene>
<dbReference type="AlphaFoldDB" id="A0A916YHE6"/>